<feature type="transmembrane region" description="Helical" evidence="1">
    <location>
        <begin position="12"/>
        <end position="32"/>
    </location>
</feature>
<keyword evidence="1" id="KW-0472">Membrane</keyword>
<name>A0A8X6IP95_9ARAC</name>
<proteinExistence type="predicted"/>
<keyword evidence="3" id="KW-1185">Reference proteome</keyword>
<dbReference type="OrthoDB" id="6459742at2759"/>
<evidence type="ECO:0000313" key="2">
    <source>
        <dbReference type="EMBL" id="GFS54234.1"/>
    </source>
</evidence>
<reference evidence="2" key="1">
    <citation type="submission" date="2020-08" db="EMBL/GenBank/DDBJ databases">
        <title>Multicomponent nature underlies the extraordinary mechanical properties of spider dragline silk.</title>
        <authorList>
            <person name="Kono N."/>
            <person name="Nakamura H."/>
            <person name="Mori M."/>
            <person name="Yoshida Y."/>
            <person name="Ohtoshi R."/>
            <person name="Malay A.D."/>
            <person name="Moran D.A.P."/>
            <person name="Tomita M."/>
            <person name="Numata K."/>
            <person name="Arakawa K."/>
        </authorList>
    </citation>
    <scope>NUCLEOTIDE SEQUENCE</scope>
</reference>
<feature type="transmembrane region" description="Helical" evidence="1">
    <location>
        <begin position="74"/>
        <end position="103"/>
    </location>
</feature>
<protein>
    <submittedName>
        <fullName evidence="2">Uncharacterized protein</fullName>
    </submittedName>
</protein>
<dbReference type="EMBL" id="BMAV01026885">
    <property type="protein sequence ID" value="GFS54234.1"/>
    <property type="molecule type" value="Genomic_DNA"/>
</dbReference>
<evidence type="ECO:0000313" key="3">
    <source>
        <dbReference type="Proteomes" id="UP000886998"/>
    </source>
</evidence>
<gene>
    <name evidence="2" type="ORF">TNIN_446031</name>
</gene>
<organism evidence="2 3">
    <name type="scientific">Trichonephila inaurata madagascariensis</name>
    <dbReference type="NCBI Taxonomy" id="2747483"/>
    <lineage>
        <taxon>Eukaryota</taxon>
        <taxon>Metazoa</taxon>
        <taxon>Ecdysozoa</taxon>
        <taxon>Arthropoda</taxon>
        <taxon>Chelicerata</taxon>
        <taxon>Arachnida</taxon>
        <taxon>Araneae</taxon>
        <taxon>Araneomorphae</taxon>
        <taxon>Entelegynae</taxon>
        <taxon>Araneoidea</taxon>
        <taxon>Nephilidae</taxon>
        <taxon>Trichonephila</taxon>
        <taxon>Trichonephila inaurata</taxon>
    </lineage>
</organism>
<accession>A0A8X6IP95</accession>
<dbReference type="Proteomes" id="UP000886998">
    <property type="component" value="Unassembled WGS sequence"/>
</dbReference>
<dbReference type="AlphaFoldDB" id="A0A8X6IP95"/>
<keyword evidence="1" id="KW-1133">Transmembrane helix</keyword>
<sequence>MVVQGRPSDAYIVTSSGNFFTGIVIILSLTLASDRIPEYMSDIKTKAEFLLDIYDGILNLEKIALLKKFMKKKIIYLSAGGVVYLKRSFILSAVGALFTYGLLILNLKSAIE</sequence>
<keyword evidence="1" id="KW-0812">Transmembrane</keyword>
<comment type="caution">
    <text evidence="2">The sequence shown here is derived from an EMBL/GenBank/DDBJ whole genome shotgun (WGS) entry which is preliminary data.</text>
</comment>
<evidence type="ECO:0000256" key="1">
    <source>
        <dbReference type="SAM" id="Phobius"/>
    </source>
</evidence>